<feature type="transmembrane region" description="Helical" evidence="1">
    <location>
        <begin position="82"/>
        <end position="104"/>
    </location>
</feature>
<dbReference type="Proteomes" id="UP000000366">
    <property type="component" value="Chromosome"/>
</dbReference>
<evidence type="ECO:0000256" key="1">
    <source>
        <dbReference type="SAM" id="Phobius"/>
    </source>
</evidence>
<feature type="transmembrane region" description="Helical" evidence="1">
    <location>
        <begin position="116"/>
        <end position="137"/>
    </location>
</feature>
<evidence type="ECO:0000313" key="3">
    <source>
        <dbReference type="Proteomes" id="UP000000366"/>
    </source>
</evidence>
<proteinExistence type="predicted"/>
<accession>A2SJU0</accession>
<gene>
    <name evidence="2" type="ordered locus">Mpe_A2876</name>
</gene>
<dbReference type="AlphaFoldDB" id="A2SJU0"/>
<protein>
    <submittedName>
        <fullName evidence="2">Uncharacterized protein</fullName>
    </submittedName>
</protein>
<sequence>MIECRTSLWRALQSRGVAATGIRYLIGHGKEAPARMTIMDSTVDKPGPVALAVWATAQRLVGKVQGALRAARRQISPCFTRTAGALCFDLAVFMALALMAATLLTPLDQPLGDGAGWMLSCLGVFAAFWCSIAAADLERLRKLRRRFLARAPQALRAAPRVQALPPDAVLMPTTMATMLPPLRVRSAYRPSRVIRPLPSRSLLRTASRSH</sequence>
<name>A2SJU0_METPP</name>
<keyword evidence="1" id="KW-0812">Transmembrane</keyword>
<evidence type="ECO:0000313" key="2">
    <source>
        <dbReference type="EMBL" id="ABM95829.1"/>
    </source>
</evidence>
<keyword evidence="1" id="KW-0472">Membrane</keyword>
<dbReference type="KEGG" id="mpt:Mpe_A2876"/>
<dbReference type="HOGENOM" id="CLU_1308946_0_0_4"/>
<keyword evidence="1" id="KW-1133">Transmembrane helix</keyword>
<keyword evidence="3" id="KW-1185">Reference proteome</keyword>
<organism evidence="2 3">
    <name type="scientific">Methylibium petroleiphilum (strain ATCC BAA-1232 / LMG 22953 / PM1)</name>
    <dbReference type="NCBI Taxonomy" id="420662"/>
    <lineage>
        <taxon>Bacteria</taxon>
        <taxon>Pseudomonadati</taxon>
        <taxon>Pseudomonadota</taxon>
        <taxon>Betaproteobacteria</taxon>
        <taxon>Burkholderiales</taxon>
        <taxon>Sphaerotilaceae</taxon>
        <taxon>Methylibium</taxon>
    </lineage>
</organism>
<dbReference type="EMBL" id="CP000555">
    <property type="protein sequence ID" value="ABM95829.1"/>
    <property type="molecule type" value="Genomic_DNA"/>
</dbReference>
<reference evidence="2 3" key="1">
    <citation type="journal article" date="2007" name="J. Bacteriol.">
        <title>Whole-genome analysis of the methyl tert-butyl ether-degrading beta-proteobacterium Methylibium petroleiphilum PM1.</title>
        <authorList>
            <person name="Kane S.R."/>
            <person name="Chakicherla A.Y."/>
            <person name="Chain P.S.G."/>
            <person name="Schmidt R."/>
            <person name="Shin M.W."/>
            <person name="Legler T.C."/>
            <person name="Scow K.M."/>
            <person name="Larimer F.W."/>
            <person name="Lucas S.M."/>
            <person name="Richardson P.M."/>
            <person name="Hristova K.R."/>
        </authorList>
    </citation>
    <scope>NUCLEOTIDE SEQUENCE [LARGE SCALE GENOMIC DNA]</scope>
    <source>
        <strain evidence="3">ATCC BAA-1232 / LMG 22953 / PM1</strain>
    </source>
</reference>